<dbReference type="Gene3D" id="2.40.50.230">
    <property type="entry name" value="Gp5 N-terminal domain"/>
    <property type="match status" value="1"/>
</dbReference>
<dbReference type="InterPro" id="IPR041599">
    <property type="entry name" value="Gp138_N"/>
</dbReference>
<accession>A0A1Q6RAF4</accession>
<evidence type="ECO:0000259" key="1">
    <source>
        <dbReference type="Pfam" id="PF18352"/>
    </source>
</evidence>
<gene>
    <name evidence="2" type="ORF">BHW43_00045</name>
</gene>
<evidence type="ECO:0000313" key="3">
    <source>
        <dbReference type="Proteomes" id="UP000186777"/>
    </source>
</evidence>
<dbReference type="InterPro" id="IPR037026">
    <property type="entry name" value="Vgr_OB-fold_dom_sf"/>
</dbReference>
<organism evidence="2 3">
    <name type="scientific">Phascolarctobacterium succinatutens</name>
    <dbReference type="NCBI Taxonomy" id="626940"/>
    <lineage>
        <taxon>Bacteria</taxon>
        <taxon>Bacillati</taxon>
        <taxon>Bacillota</taxon>
        <taxon>Negativicutes</taxon>
        <taxon>Acidaminococcales</taxon>
        <taxon>Acidaminococcaceae</taxon>
        <taxon>Phascolarctobacterium</taxon>
    </lineage>
</organism>
<dbReference type="EMBL" id="MNTG01000001">
    <property type="protein sequence ID" value="OLA39325.1"/>
    <property type="molecule type" value="Genomic_DNA"/>
</dbReference>
<dbReference type="RefSeq" id="WP_303679027.1">
    <property type="nucleotide sequence ID" value="NZ_MNTG01000001.1"/>
</dbReference>
<dbReference type="Proteomes" id="UP000186777">
    <property type="component" value="Unassembled WGS sequence"/>
</dbReference>
<proteinExistence type="predicted"/>
<dbReference type="AlphaFoldDB" id="A0A1Q6RAF4"/>
<dbReference type="STRING" id="626940.BHW43_00045"/>
<comment type="caution">
    <text evidence="2">The sequence shown here is derived from an EMBL/GenBank/DDBJ whole genome shotgun (WGS) entry which is preliminary data.</text>
</comment>
<feature type="domain" description="Phage protein Gp138 N-terminal" evidence="1">
    <location>
        <begin position="30"/>
        <end position="130"/>
    </location>
</feature>
<protein>
    <recommendedName>
        <fullName evidence="1">Phage protein Gp138 N-terminal domain-containing protein</fullName>
    </recommendedName>
</protein>
<reference evidence="2 3" key="1">
    <citation type="journal article" date="2016" name="Nat. Biotechnol.">
        <title>Measurement of bacterial replication rates in microbial communities.</title>
        <authorList>
            <person name="Brown C.T."/>
            <person name="Olm M.R."/>
            <person name="Thomas B.C."/>
            <person name="Banfield J.F."/>
        </authorList>
    </citation>
    <scope>NUCLEOTIDE SEQUENCE [LARGE SCALE GENOMIC DNA]</scope>
    <source>
        <strain evidence="2">46_33</strain>
    </source>
</reference>
<name>A0A1Q6RAF4_9FIRM</name>
<dbReference type="Pfam" id="PF18352">
    <property type="entry name" value="Gp138_N"/>
    <property type="match status" value="1"/>
</dbReference>
<sequence length="182" mass="19476">MIDLNLRTPNVERQGELDARAAAIKTRVCMPGIIQSFDAAAQTVTVQPALREKMLADGDEAWVDIPLLVDVPIVVPRAGGYALTLPIQAGDECLVVFGDMCMDGWWQSGGVQNQVECRRHDLSDGFAIIGVWSQPRVIPGYSAGSAQLRNDAGSAYVELAGDTINIVGGTVNIKAGRVNINE</sequence>
<evidence type="ECO:0000313" key="2">
    <source>
        <dbReference type="EMBL" id="OLA39325.1"/>
    </source>
</evidence>